<feature type="compositionally biased region" description="Polar residues" evidence="1">
    <location>
        <begin position="54"/>
        <end position="67"/>
    </location>
</feature>
<feature type="compositionally biased region" description="Basic and acidic residues" evidence="1">
    <location>
        <begin position="114"/>
        <end position="123"/>
    </location>
</feature>
<protein>
    <recommendedName>
        <fullName evidence="2">P2X purinoreceptor 7 intracellular domain-containing protein</fullName>
    </recommendedName>
</protein>
<dbReference type="InterPro" id="IPR046815">
    <property type="entry name" value="P2RX7_C"/>
</dbReference>
<evidence type="ECO:0000256" key="1">
    <source>
        <dbReference type="SAM" id="MobiDB-lite"/>
    </source>
</evidence>
<proteinExistence type="predicted"/>
<accession>A0A8W8I668</accession>
<sequence length="248" mass="28424">MQLMMAAKTIIRRYSDGSNDSLTLNLSYESSSFDESIDNTIPLGTRPYLFEPEVNSNEETTASSPQKSEMDDEERRENSECFEDFDSMIPLGSKPYLFEPEVSSDEESTSSKKSTHEMDDKERQGNNDWCMCGHCPPTAKESVCCQEIPQVKAVLAEDPGKPCITEHQGFHPVCLNPTVLRIAYYAYRQQYEKDEGEPETNRPMQQMGYRQLARWCWEWLGKHVRVSLPACAVHKIQMIFPEEKGPDQ</sequence>
<name>A0A8W8I668_MAGGI</name>
<dbReference type="PANTHER" id="PTHR36981">
    <property type="entry name" value="ZGC:195170"/>
    <property type="match status" value="1"/>
</dbReference>
<dbReference type="Pfam" id="PF20478">
    <property type="entry name" value="P2RX7_C"/>
    <property type="match status" value="1"/>
</dbReference>
<evidence type="ECO:0000313" key="4">
    <source>
        <dbReference type="Proteomes" id="UP000005408"/>
    </source>
</evidence>
<evidence type="ECO:0000313" key="3">
    <source>
        <dbReference type="EnsemblMetazoa" id="G12556.1:cds"/>
    </source>
</evidence>
<reference evidence="3" key="1">
    <citation type="submission" date="2022-08" db="UniProtKB">
        <authorList>
            <consortium name="EnsemblMetazoa"/>
        </authorList>
    </citation>
    <scope>IDENTIFICATION</scope>
    <source>
        <strain evidence="3">05x7-T-G4-1.051#20</strain>
    </source>
</reference>
<dbReference type="PANTHER" id="PTHR36981:SF1">
    <property type="entry name" value="P2X PURINORECEPTOR 7 INTRACELLULAR DOMAIN-CONTAINING PROTEIN"/>
    <property type="match status" value="1"/>
</dbReference>
<keyword evidence="4" id="KW-1185">Reference proteome</keyword>
<feature type="domain" description="P2X purinoreceptor 7 intracellular" evidence="2">
    <location>
        <begin position="101"/>
        <end position="245"/>
    </location>
</feature>
<feature type="region of interest" description="Disordered" evidence="1">
    <location>
        <begin position="44"/>
        <end position="123"/>
    </location>
</feature>
<dbReference type="EnsemblMetazoa" id="G12556.1">
    <property type="protein sequence ID" value="G12556.1:cds"/>
    <property type="gene ID" value="G12556"/>
</dbReference>
<dbReference type="AlphaFoldDB" id="A0A8W8I668"/>
<evidence type="ECO:0000259" key="2">
    <source>
        <dbReference type="Pfam" id="PF20478"/>
    </source>
</evidence>
<dbReference type="Proteomes" id="UP000005408">
    <property type="component" value="Unassembled WGS sequence"/>
</dbReference>
<organism evidence="3 4">
    <name type="scientific">Magallana gigas</name>
    <name type="common">Pacific oyster</name>
    <name type="synonym">Crassostrea gigas</name>
    <dbReference type="NCBI Taxonomy" id="29159"/>
    <lineage>
        <taxon>Eukaryota</taxon>
        <taxon>Metazoa</taxon>
        <taxon>Spiralia</taxon>
        <taxon>Lophotrochozoa</taxon>
        <taxon>Mollusca</taxon>
        <taxon>Bivalvia</taxon>
        <taxon>Autobranchia</taxon>
        <taxon>Pteriomorphia</taxon>
        <taxon>Ostreida</taxon>
        <taxon>Ostreoidea</taxon>
        <taxon>Ostreidae</taxon>
        <taxon>Magallana</taxon>
    </lineage>
</organism>